<dbReference type="InterPro" id="IPR012337">
    <property type="entry name" value="RNaseH-like_sf"/>
</dbReference>
<dbReference type="AlphaFoldDB" id="A0A323UQL1"/>
<proteinExistence type="predicted"/>
<dbReference type="Proteomes" id="UP000248259">
    <property type="component" value="Unassembled WGS sequence"/>
</dbReference>
<comment type="caution">
    <text evidence="2">The sequence shown here is derived from an EMBL/GenBank/DDBJ whole genome shotgun (WGS) entry which is preliminary data.</text>
</comment>
<accession>A0A323UQL1</accession>
<gene>
    <name evidence="2" type="ORF">DNK49_21265</name>
</gene>
<name>A0A323UQL1_9RHOO</name>
<dbReference type="Gene3D" id="3.90.350.10">
    <property type="entry name" value="Transposase Inhibitor Protein From Tn5, Chain A, domain 1"/>
    <property type="match status" value="1"/>
</dbReference>
<dbReference type="Pfam" id="PF14706">
    <property type="entry name" value="Tnp_DNA_bind"/>
    <property type="match status" value="1"/>
</dbReference>
<organism evidence="2 3">
    <name type="scientific">Parazoarcus communis SWub3 = DSM 12120</name>
    <dbReference type="NCBI Taxonomy" id="1121029"/>
    <lineage>
        <taxon>Bacteria</taxon>
        <taxon>Pseudomonadati</taxon>
        <taxon>Pseudomonadota</taxon>
        <taxon>Betaproteobacteria</taxon>
        <taxon>Rhodocyclales</taxon>
        <taxon>Zoogloeaceae</taxon>
        <taxon>Parazoarcus</taxon>
    </lineage>
</organism>
<dbReference type="InterPro" id="IPR014735">
    <property type="entry name" value="Transposase_Tn5-like_N"/>
</dbReference>
<feature type="domain" description="Transposase Tn5-like N-terminal" evidence="1">
    <location>
        <begin position="14"/>
        <end position="53"/>
    </location>
</feature>
<dbReference type="InterPro" id="IPR038215">
    <property type="entry name" value="TN5-like_N_sf"/>
</dbReference>
<evidence type="ECO:0000313" key="2">
    <source>
        <dbReference type="EMBL" id="PZA14521.1"/>
    </source>
</evidence>
<keyword evidence="3" id="KW-1185">Reference proteome</keyword>
<evidence type="ECO:0000313" key="3">
    <source>
        <dbReference type="Proteomes" id="UP000248259"/>
    </source>
</evidence>
<dbReference type="OrthoDB" id="8617434at2"/>
<reference evidence="2 3" key="1">
    <citation type="submission" date="2018-06" db="EMBL/GenBank/DDBJ databases">
        <title>Azoarcus communis strain SWub3 genome.</title>
        <authorList>
            <person name="Zorraquino Salvo V."/>
            <person name="Toubiana D."/>
            <person name="Blumwald E."/>
        </authorList>
    </citation>
    <scope>NUCLEOTIDE SEQUENCE [LARGE SCALE GENOMIC DNA]</scope>
    <source>
        <strain evidence="2 3">SWub3</strain>
    </source>
</reference>
<dbReference type="EMBL" id="QKOE01000028">
    <property type="protein sequence ID" value="PZA14521.1"/>
    <property type="molecule type" value="Genomic_DNA"/>
</dbReference>
<protein>
    <recommendedName>
        <fullName evidence="1">Transposase Tn5-like N-terminal domain-containing protein</fullName>
    </recommendedName>
</protein>
<evidence type="ECO:0000259" key="1">
    <source>
        <dbReference type="Pfam" id="PF14706"/>
    </source>
</evidence>
<dbReference type="Gene3D" id="1.10.246.40">
    <property type="entry name" value="Tn5 transposase, domain 1"/>
    <property type="match status" value="1"/>
</dbReference>
<sequence>MERRLRVPAPGGMSRRLIKLADRLAEAPSASIPGACNGCAETQGAYRLFDQARADKRGLSWEAVLAPHMARTEAPMAEHPVVLYLQDTTELDFNGQAIEGLGPLSYEAQRGMYLHPTYAVSPLSPTGT</sequence>
<dbReference type="SUPFAM" id="SSF53098">
    <property type="entry name" value="Ribonuclease H-like"/>
    <property type="match status" value="1"/>
</dbReference>